<dbReference type="InterPro" id="IPR005000">
    <property type="entry name" value="Aldolase/citrate-lyase_domain"/>
</dbReference>
<dbReference type="InterPro" id="IPR015813">
    <property type="entry name" value="Pyrv/PenolPyrv_kinase-like_dom"/>
</dbReference>
<dbReference type="RefSeq" id="WP_008686204.1">
    <property type="nucleotide sequence ID" value="NZ_CP014229.1"/>
</dbReference>
<evidence type="ECO:0000256" key="2">
    <source>
        <dbReference type="ARBA" id="ARBA00022723"/>
    </source>
</evidence>
<dbReference type="EMBL" id="CP014229">
    <property type="protein sequence ID" value="AMD89070.1"/>
    <property type="molecule type" value="Genomic_DNA"/>
</dbReference>
<feature type="domain" description="HpcH/HpaI aldolase/citrate lyase" evidence="4">
    <location>
        <begin position="18"/>
        <end position="249"/>
    </location>
</feature>
<dbReference type="Pfam" id="PF03328">
    <property type="entry name" value="HpcH_HpaI"/>
    <property type="match status" value="1"/>
</dbReference>
<proteinExistence type="inferred from homology"/>
<dbReference type="Gene3D" id="3.20.20.60">
    <property type="entry name" value="Phosphoenolpyruvate-binding domains"/>
    <property type="match status" value="1"/>
</dbReference>
<dbReference type="AlphaFoldDB" id="A0A0X8JHU7"/>
<dbReference type="Proteomes" id="UP000069241">
    <property type="component" value="Chromosome"/>
</dbReference>
<evidence type="ECO:0000313" key="6">
    <source>
        <dbReference type="Proteomes" id="UP000069241"/>
    </source>
</evidence>
<keyword evidence="2" id="KW-0479">Metal-binding</keyword>
<dbReference type="STRING" id="44742.AXF13_02505"/>
<dbReference type="GO" id="GO:0016832">
    <property type="term" value="F:aldehyde-lyase activity"/>
    <property type="evidence" value="ECO:0007669"/>
    <property type="project" value="TreeGrafter"/>
</dbReference>
<evidence type="ECO:0000313" key="5">
    <source>
        <dbReference type="EMBL" id="AMD89070.1"/>
    </source>
</evidence>
<dbReference type="PANTHER" id="PTHR30502">
    <property type="entry name" value="2-KETO-3-DEOXY-L-RHAMNONATE ALDOLASE"/>
    <property type="match status" value="1"/>
</dbReference>
<keyword evidence="6" id="KW-1185">Reference proteome</keyword>
<evidence type="ECO:0000256" key="3">
    <source>
        <dbReference type="ARBA" id="ARBA00023239"/>
    </source>
</evidence>
<dbReference type="InterPro" id="IPR040442">
    <property type="entry name" value="Pyrv_kinase-like_dom_sf"/>
</dbReference>
<comment type="similarity">
    <text evidence="1">Belongs to the HpcH/HpaI aldolase family.</text>
</comment>
<accession>A0A0X8JHU7</accession>
<dbReference type="GO" id="GO:0046872">
    <property type="term" value="F:metal ion binding"/>
    <property type="evidence" value="ECO:0007669"/>
    <property type="project" value="UniProtKB-KW"/>
</dbReference>
<gene>
    <name evidence="5" type="ORF">AXF13_02505</name>
</gene>
<dbReference type="PANTHER" id="PTHR30502:SF0">
    <property type="entry name" value="PHOSPHOENOLPYRUVATE CARBOXYLASE FAMILY PROTEIN"/>
    <property type="match status" value="1"/>
</dbReference>
<protein>
    <submittedName>
        <fullName evidence="5">2,4-dihydroxyhept-2-ene-1,7-dioic acid aldolase</fullName>
    </submittedName>
</protein>
<dbReference type="SUPFAM" id="SSF51621">
    <property type="entry name" value="Phosphoenolpyruvate/pyruvate domain"/>
    <property type="match status" value="1"/>
</dbReference>
<dbReference type="InterPro" id="IPR050251">
    <property type="entry name" value="HpcH-HpaI_aldolase"/>
</dbReference>
<organism evidence="5 6">
    <name type="scientific">Desulfovibrio fairfieldensis</name>
    <dbReference type="NCBI Taxonomy" id="44742"/>
    <lineage>
        <taxon>Bacteria</taxon>
        <taxon>Pseudomonadati</taxon>
        <taxon>Thermodesulfobacteriota</taxon>
        <taxon>Desulfovibrionia</taxon>
        <taxon>Desulfovibrionales</taxon>
        <taxon>Desulfovibrionaceae</taxon>
        <taxon>Desulfovibrio</taxon>
    </lineage>
</organism>
<dbReference type="GO" id="GO:0005737">
    <property type="term" value="C:cytoplasm"/>
    <property type="evidence" value="ECO:0007669"/>
    <property type="project" value="TreeGrafter"/>
</dbReference>
<sequence length="263" mass="28924">MTVHDIRALLARDKPTVGTWLQLPSTDVAELMARAGYDWVAVDMEHGSFGRTGLPDIFRAIECGGAAPFARLPEAAKSQIKSALEAGAQGLIFPMIESREQLDRAIDWSVYPGQDSWRKAGETAAEYRGVGYCRANVFGKDFENYRQERAPGLFLVAQIEHIRAVDNLDAILTHPRLDAIMVGPYDLSGSMGLTAQFDHPDFQAAMARIQAACRKHKARMGLHIVQPDPAELARQVAAGSRFIAYGIDSVFLWQGAERPGVEN</sequence>
<dbReference type="KEGG" id="dfi:AXF13_02505"/>
<evidence type="ECO:0000256" key="1">
    <source>
        <dbReference type="ARBA" id="ARBA00005568"/>
    </source>
</evidence>
<name>A0A0X8JHU7_9BACT</name>
<reference evidence="6" key="1">
    <citation type="submission" date="2016-02" db="EMBL/GenBank/DDBJ databases">
        <authorList>
            <person name="Holder M.E."/>
            <person name="Ajami N.J."/>
            <person name="Petrosino J.F."/>
        </authorList>
    </citation>
    <scope>NUCLEOTIDE SEQUENCE [LARGE SCALE GENOMIC DNA]</scope>
    <source>
        <strain evidence="6">CCUG 45958</strain>
    </source>
</reference>
<evidence type="ECO:0000259" key="4">
    <source>
        <dbReference type="Pfam" id="PF03328"/>
    </source>
</evidence>
<keyword evidence="3" id="KW-0456">Lyase</keyword>